<dbReference type="GO" id="GO:0030655">
    <property type="term" value="P:beta-lactam antibiotic catabolic process"/>
    <property type="evidence" value="ECO:0007669"/>
    <property type="project" value="InterPro"/>
</dbReference>
<dbReference type="EMBL" id="LR798422">
    <property type="protein sequence ID" value="CAB5230840.1"/>
    <property type="molecule type" value="Genomic_DNA"/>
</dbReference>
<dbReference type="GO" id="GO:0046677">
    <property type="term" value="P:response to antibiotic"/>
    <property type="evidence" value="ECO:0007669"/>
    <property type="project" value="InterPro"/>
</dbReference>
<dbReference type="EMBL" id="LR796912">
    <property type="protein sequence ID" value="CAB4174510.1"/>
    <property type="molecule type" value="Genomic_DNA"/>
</dbReference>
<dbReference type="Pfam" id="PF00768">
    <property type="entry name" value="Peptidase_S11"/>
    <property type="match status" value="1"/>
</dbReference>
<dbReference type="PANTHER" id="PTHR35333:SF3">
    <property type="entry name" value="BETA-LACTAMASE-TYPE TRANSPEPTIDASE FOLD CONTAINING PROTEIN"/>
    <property type="match status" value="1"/>
</dbReference>
<dbReference type="InterPro" id="IPR001967">
    <property type="entry name" value="Peptidase_S11_N"/>
</dbReference>
<dbReference type="GO" id="GO:0006508">
    <property type="term" value="P:proteolysis"/>
    <property type="evidence" value="ECO:0007669"/>
    <property type="project" value="InterPro"/>
</dbReference>
<feature type="domain" description="Peptidase S11 D-alanyl-D-alanine carboxypeptidase A N-terminal" evidence="1">
    <location>
        <begin position="34"/>
        <end position="234"/>
    </location>
</feature>
<evidence type="ECO:0000313" key="6">
    <source>
        <dbReference type="EMBL" id="CAB5230840.1"/>
    </source>
</evidence>
<dbReference type="GO" id="GO:0009002">
    <property type="term" value="F:serine-type D-Ala-D-Ala carboxypeptidase activity"/>
    <property type="evidence" value="ECO:0007669"/>
    <property type="project" value="InterPro"/>
</dbReference>
<proteinExistence type="predicted"/>
<dbReference type="InterPro" id="IPR012338">
    <property type="entry name" value="Beta-lactam/transpept-like"/>
</dbReference>
<dbReference type="SUPFAM" id="SSF56601">
    <property type="entry name" value="beta-lactamase/transpeptidase-like"/>
    <property type="match status" value="1"/>
</dbReference>
<keyword evidence="6" id="KW-0378">Hydrolase</keyword>
<keyword evidence="6" id="KW-0121">Carboxypeptidase</keyword>
<protein>
    <submittedName>
        <fullName evidence="6">DacC D-alanyl-D-alanine carboxypeptidase</fullName>
    </submittedName>
</protein>
<dbReference type="EMBL" id="LR797079">
    <property type="protein sequence ID" value="CAB4185695.1"/>
    <property type="molecule type" value="Genomic_DNA"/>
</dbReference>
<dbReference type="EMBL" id="LR797435">
    <property type="protein sequence ID" value="CAB4216214.1"/>
    <property type="molecule type" value="Genomic_DNA"/>
</dbReference>
<accession>A0A6J7XKS2</accession>
<evidence type="ECO:0000313" key="4">
    <source>
        <dbReference type="EMBL" id="CAB4193118.1"/>
    </source>
</evidence>
<gene>
    <name evidence="3" type="ORF">UFOVP1123_124</name>
    <name evidence="4" type="ORF">UFOVP1239_26</name>
    <name evidence="5" type="ORF">UFOVP1484_128</name>
    <name evidence="6" type="ORF">UFOVP1577_134</name>
    <name evidence="2" type="ORF">UFOVP961_54</name>
</gene>
<dbReference type="InterPro" id="IPR000871">
    <property type="entry name" value="Beta-lactam_class-A"/>
</dbReference>
<sequence>MKKLLISAIFTISSICNAQGSYSLYNYELDRHQISYNTEETRSIASITKLFTAITIIRAGLELNEFIKIQGKSRGKFPKGALVSRRDVLKAMLISSDNLAAETLANTYPGGFNKYLADVNEYVQGIGLTHTSIVDASGLLAGNTSSIDDLIKFLGKIQANSLIREITHERQVTIALPKGKKVVKINLHNTNPSIFTYDNILISKTGFTSQAGRCVIMLVEKAGLPYAVVILGQKNVKERSKIASELILADPKLQ</sequence>
<keyword evidence="6" id="KW-0645">Protease</keyword>
<evidence type="ECO:0000313" key="2">
    <source>
        <dbReference type="EMBL" id="CAB4174510.1"/>
    </source>
</evidence>
<dbReference type="Gene3D" id="3.40.710.10">
    <property type="entry name" value="DD-peptidase/beta-lactamase superfamily"/>
    <property type="match status" value="1"/>
</dbReference>
<dbReference type="PANTHER" id="PTHR35333">
    <property type="entry name" value="BETA-LACTAMASE"/>
    <property type="match status" value="1"/>
</dbReference>
<reference evidence="6" key="1">
    <citation type="submission" date="2020-05" db="EMBL/GenBank/DDBJ databases">
        <authorList>
            <person name="Chiriac C."/>
            <person name="Salcher M."/>
            <person name="Ghai R."/>
            <person name="Kavagutti S V."/>
        </authorList>
    </citation>
    <scope>NUCLEOTIDE SEQUENCE</scope>
</reference>
<evidence type="ECO:0000313" key="5">
    <source>
        <dbReference type="EMBL" id="CAB4216214.1"/>
    </source>
</evidence>
<dbReference type="EMBL" id="LR797194">
    <property type="protein sequence ID" value="CAB4193118.1"/>
    <property type="molecule type" value="Genomic_DNA"/>
</dbReference>
<name>A0A6J7XKS2_9CAUD</name>
<evidence type="ECO:0000259" key="1">
    <source>
        <dbReference type="Pfam" id="PF00768"/>
    </source>
</evidence>
<dbReference type="GO" id="GO:0008800">
    <property type="term" value="F:beta-lactamase activity"/>
    <property type="evidence" value="ECO:0007669"/>
    <property type="project" value="InterPro"/>
</dbReference>
<evidence type="ECO:0000313" key="3">
    <source>
        <dbReference type="EMBL" id="CAB4185695.1"/>
    </source>
</evidence>
<organism evidence="6">
    <name type="scientific">uncultured Caudovirales phage</name>
    <dbReference type="NCBI Taxonomy" id="2100421"/>
    <lineage>
        <taxon>Viruses</taxon>
        <taxon>Duplodnaviria</taxon>
        <taxon>Heunggongvirae</taxon>
        <taxon>Uroviricota</taxon>
        <taxon>Caudoviricetes</taxon>
        <taxon>Peduoviridae</taxon>
        <taxon>Maltschvirus</taxon>
        <taxon>Maltschvirus maltsch</taxon>
    </lineage>
</organism>